<dbReference type="GO" id="GO:0003723">
    <property type="term" value="F:RNA binding"/>
    <property type="evidence" value="ECO:0007669"/>
    <property type="project" value="UniProtKB-KW"/>
</dbReference>
<sequence length="580" mass="64623">MSTTSALLAAISTLEQPKDGWGPIHQASSSDSSSTKSEILSLPTNLFHIIPSKTSIGKIADWTSEPQTTMGTSAASRESTSTQATSATSNISGATTPQDDFNLVMSTQGQRKSYNYAQKRRPNQPQTKSYSQDQSKQGKQQRKKRTTTSSYYQKPKTQNYKPSIKIKKSWVLVDKFAFGTLKKATTDPLDSGKGYKTPEPVDRYVCGKVGYYDKKFDRASAKQPIPLDNPKTLAGYIIRPPASSEDPTLSNKISPDSNVFATDDAIATLMAAAKSELPWDMAIRVSEGKIYLDMRKLEGRAINLWHSVSETAANPPPADESSVQSVNSAFSLSKEATIVNAYFQKAAFKDDDVKIIGEPVPFSTGVLNIAYKYREFKLSDTITLLVRCEVNGASKEGDEEMTFKVLNEYFPPDQNQYQTGTDWKTSMESQKTSIIMAEFRNNGCKMAKWTAQALLNSSKQFKLGFVSRQLPKNATSHLILGTEKYRPEDFAEQLHLNLYNMWGVVKTIIESVQRYLQETNKQDCELVLLKHPNRDRLDLYETPDVAEEGEDEEASLASEEDEGEDDESIVEDEEQTSTTL</sequence>
<dbReference type="GeneID" id="68093417"/>
<feature type="region of interest" description="Disordered" evidence="5">
    <location>
        <begin position="538"/>
        <end position="580"/>
    </location>
</feature>
<dbReference type="Proteomes" id="UP000816034">
    <property type="component" value="Unassembled WGS sequence"/>
</dbReference>
<keyword evidence="1" id="KW-0963">Cytoplasm</keyword>
<evidence type="ECO:0000256" key="1">
    <source>
        <dbReference type="ARBA" id="ARBA00022490"/>
    </source>
</evidence>
<feature type="compositionally biased region" description="Low complexity" evidence="5">
    <location>
        <begin position="72"/>
        <end position="89"/>
    </location>
</feature>
<dbReference type="Pfam" id="PF05091">
    <property type="entry name" value="eIF-3_zeta"/>
    <property type="match status" value="1"/>
</dbReference>
<feature type="region of interest" description="Disordered" evidence="5">
    <location>
        <begin position="114"/>
        <end position="156"/>
    </location>
</feature>
<dbReference type="EMBL" id="PYSW02000011">
    <property type="protein sequence ID" value="KAG2388111.1"/>
    <property type="molecule type" value="Genomic_DNA"/>
</dbReference>
<gene>
    <name evidence="6" type="ORF">C9374_000961</name>
</gene>
<name>A0AA88GTH7_NAELO</name>
<feature type="compositionally biased region" description="Acidic residues" evidence="5">
    <location>
        <begin position="544"/>
        <end position="580"/>
    </location>
</feature>
<keyword evidence="7" id="KW-1185">Reference proteome</keyword>
<evidence type="ECO:0000256" key="4">
    <source>
        <dbReference type="ARBA" id="ARBA00022917"/>
    </source>
</evidence>
<evidence type="ECO:0000313" key="6">
    <source>
        <dbReference type="EMBL" id="KAG2388111.1"/>
    </source>
</evidence>
<feature type="compositionally biased region" description="Low complexity" evidence="5">
    <location>
        <begin position="128"/>
        <end position="138"/>
    </location>
</feature>
<feature type="region of interest" description="Disordered" evidence="5">
    <location>
        <begin position="17"/>
        <end position="36"/>
    </location>
</feature>
<dbReference type="PANTHER" id="PTHR12399:SF0">
    <property type="entry name" value="EUKARYOTIC TRANSLATION INITIATION FACTOR 3 SUBUNIT D"/>
    <property type="match status" value="1"/>
</dbReference>
<dbReference type="GO" id="GO:0005852">
    <property type="term" value="C:eukaryotic translation initiation factor 3 complex"/>
    <property type="evidence" value="ECO:0007669"/>
    <property type="project" value="InterPro"/>
</dbReference>
<organism evidence="6 7">
    <name type="scientific">Naegleria lovaniensis</name>
    <name type="common">Amoeba</name>
    <dbReference type="NCBI Taxonomy" id="51637"/>
    <lineage>
        <taxon>Eukaryota</taxon>
        <taxon>Discoba</taxon>
        <taxon>Heterolobosea</taxon>
        <taxon>Tetramitia</taxon>
        <taxon>Eutetramitia</taxon>
        <taxon>Vahlkampfiidae</taxon>
        <taxon>Naegleria</taxon>
    </lineage>
</organism>
<comment type="caution">
    <text evidence="6">The sequence shown here is derived from an EMBL/GenBank/DDBJ whole genome shotgun (WGS) entry which is preliminary data.</text>
</comment>
<evidence type="ECO:0000256" key="5">
    <source>
        <dbReference type="SAM" id="MobiDB-lite"/>
    </source>
</evidence>
<keyword evidence="2" id="KW-0396">Initiation factor</keyword>
<proteinExistence type="predicted"/>
<accession>A0AA88GTH7</accession>
<evidence type="ECO:0008006" key="8">
    <source>
        <dbReference type="Google" id="ProtNLM"/>
    </source>
</evidence>
<feature type="compositionally biased region" description="Polar residues" evidence="5">
    <location>
        <begin position="90"/>
        <end position="101"/>
    </location>
</feature>
<evidence type="ECO:0000256" key="2">
    <source>
        <dbReference type="ARBA" id="ARBA00022540"/>
    </source>
</evidence>
<dbReference type="PIRSF" id="PIRSF016281">
    <property type="entry name" value="EIF-3_zeta"/>
    <property type="match status" value="1"/>
</dbReference>
<dbReference type="AlphaFoldDB" id="A0AA88GTH7"/>
<dbReference type="PANTHER" id="PTHR12399">
    <property type="entry name" value="EUKARYOTIC TRANSLATION INITIATION FACTOR 3 SUBUNIT 7"/>
    <property type="match status" value="1"/>
</dbReference>
<dbReference type="RefSeq" id="XP_044552103.1">
    <property type="nucleotide sequence ID" value="XM_044699816.1"/>
</dbReference>
<protein>
    <recommendedName>
        <fullName evidence="8">Eukaryotic translation initiation factor 3 subunit 7</fullName>
    </recommendedName>
</protein>
<dbReference type="GO" id="GO:0003743">
    <property type="term" value="F:translation initiation factor activity"/>
    <property type="evidence" value="ECO:0007669"/>
    <property type="project" value="UniProtKB-KW"/>
</dbReference>
<keyword evidence="3" id="KW-0694">RNA-binding</keyword>
<dbReference type="InterPro" id="IPR007783">
    <property type="entry name" value="eIF3d"/>
</dbReference>
<feature type="region of interest" description="Disordered" evidence="5">
    <location>
        <begin position="62"/>
        <end position="101"/>
    </location>
</feature>
<reference evidence="6 7" key="1">
    <citation type="journal article" date="2018" name="BMC Genomics">
        <title>The genome of Naegleria lovaniensis, the basis for a comparative approach to unravel pathogenicity factors of the human pathogenic amoeba N. fowleri.</title>
        <authorList>
            <person name="Liechti N."/>
            <person name="Schurch N."/>
            <person name="Bruggmann R."/>
            <person name="Wittwer M."/>
        </authorList>
    </citation>
    <scope>NUCLEOTIDE SEQUENCE [LARGE SCALE GENOMIC DNA]</scope>
    <source>
        <strain evidence="6 7">ATCC 30569</strain>
    </source>
</reference>
<evidence type="ECO:0000256" key="3">
    <source>
        <dbReference type="ARBA" id="ARBA00022884"/>
    </source>
</evidence>
<evidence type="ECO:0000313" key="7">
    <source>
        <dbReference type="Proteomes" id="UP000816034"/>
    </source>
</evidence>
<keyword evidence="4" id="KW-0648">Protein biosynthesis</keyword>